<evidence type="ECO:0000256" key="7">
    <source>
        <dbReference type="ARBA" id="ARBA00023239"/>
    </source>
</evidence>
<accession>A0AAW9Q1M5</accession>
<dbReference type="PROSITE" id="PS00105">
    <property type="entry name" value="AA_TRANSFER_CLASS_1"/>
    <property type="match status" value="1"/>
</dbReference>
<evidence type="ECO:0000259" key="10">
    <source>
        <dbReference type="Pfam" id="PF00155"/>
    </source>
</evidence>
<dbReference type="Gene3D" id="3.90.1150.10">
    <property type="entry name" value="Aspartate Aminotransferase, domain 1"/>
    <property type="match status" value="1"/>
</dbReference>
<dbReference type="InterPro" id="IPR015422">
    <property type="entry name" value="PyrdxlP-dep_Trfase_small"/>
</dbReference>
<feature type="domain" description="Aminotransferase class I/classII large" evidence="10">
    <location>
        <begin position="86"/>
        <end position="424"/>
    </location>
</feature>
<dbReference type="InterPro" id="IPR005860">
    <property type="entry name" value="CobD"/>
</dbReference>
<evidence type="ECO:0000256" key="5">
    <source>
        <dbReference type="ARBA" id="ARBA00022573"/>
    </source>
</evidence>
<dbReference type="PANTHER" id="PTHR42885">
    <property type="entry name" value="HISTIDINOL-PHOSPHATE AMINOTRANSFERASE-RELATED"/>
    <property type="match status" value="1"/>
</dbReference>
<dbReference type="RefSeq" id="WP_330483143.1">
    <property type="nucleotide sequence ID" value="NZ_JAZBJZ010000024.1"/>
</dbReference>
<dbReference type="PANTHER" id="PTHR42885:SF1">
    <property type="entry name" value="THREONINE-PHOSPHATE DECARBOXYLASE"/>
    <property type="match status" value="1"/>
</dbReference>
<evidence type="ECO:0000256" key="4">
    <source>
        <dbReference type="ARBA" id="ARBA00012285"/>
    </source>
</evidence>
<dbReference type="InterPro" id="IPR004838">
    <property type="entry name" value="NHTrfase_class1_PyrdxlP-BS"/>
</dbReference>
<keyword evidence="5" id="KW-0169">Cobalamin biosynthesis</keyword>
<keyword evidence="7 11" id="KW-0456">Lyase</keyword>
<evidence type="ECO:0000256" key="8">
    <source>
        <dbReference type="ARBA" id="ARBA00029996"/>
    </source>
</evidence>
<evidence type="ECO:0000256" key="9">
    <source>
        <dbReference type="ARBA" id="ARBA00048531"/>
    </source>
</evidence>
<keyword evidence="12" id="KW-1185">Reference proteome</keyword>
<evidence type="ECO:0000256" key="2">
    <source>
        <dbReference type="ARBA" id="ARBA00003444"/>
    </source>
</evidence>
<organism evidence="11 12">
    <name type="scientific">Tumidithrix elongata BACA0141</name>
    <dbReference type="NCBI Taxonomy" id="2716417"/>
    <lineage>
        <taxon>Bacteria</taxon>
        <taxon>Bacillati</taxon>
        <taxon>Cyanobacteriota</taxon>
        <taxon>Cyanophyceae</taxon>
        <taxon>Pseudanabaenales</taxon>
        <taxon>Pseudanabaenaceae</taxon>
        <taxon>Tumidithrix</taxon>
        <taxon>Tumidithrix elongata</taxon>
    </lineage>
</organism>
<comment type="caution">
    <text evidence="11">The sequence shown here is derived from an EMBL/GenBank/DDBJ whole genome shotgun (WGS) entry which is preliminary data.</text>
</comment>
<evidence type="ECO:0000313" key="12">
    <source>
        <dbReference type="Proteomes" id="UP001333818"/>
    </source>
</evidence>
<dbReference type="CDD" id="cd00609">
    <property type="entry name" value="AAT_like"/>
    <property type="match status" value="1"/>
</dbReference>
<dbReference type="AlphaFoldDB" id="A0AAW9Q1M5"/>
<comment type="pathway">
    <text evidence="3">Cofactor biosynthesis; adenosylcobalamin biosynthesis.</text>
</comment>
<evidence type="ECO:0000256" key="6">
    <source>
        <dbReference type="ARBA" id="ARBA00022898"/>
    </source>
</evidence>
<sequence>MSTPIFIAGLDKPQICYGEAQSNCPPSPQFWGNKNFQSFPELGDLGGKPFGWKRIVFGIPMENLAQPSHGGNLRWAAQISQRDPSQILDFSASISPLGCPKSVLERLKSDETLNTISRYPDPSYTLLREAIAAHHHISPDYILVGNGAAELLTWLCRDLARFASVFLGVPAFGDYLRGLKAFNAQIIPIDWWQRGDRALALQTLNRALNQTLNSVGTTGNSRSRGILLNNPHNPTGQLYTREELLPLLEQFELVAIDEAFMDFLPPETSQSLIDRVESSPNLVILRSLTKFYSMPGLRIGYAIAHPQRLQTWQAWRDPWSVNCLAEIAAIACLQDREFQQKTWDWLAKERSHLYADLSNIVGLHPIAGAANFLLVESERSVLALQEHLLKQDGILIRDCHSFAELGDRYFRVCVKLPADRERLIKGIEGFMEG</sequence>
<dbReference type="EC" id="4.1.1.81" evidence="4"/>
<evidence type="ECO:0000313" key="11">
    <source>
        <dbReference type="EMBL" id="MEE3716713.1"/>
    </source>
</evidence>
<keyword evidence="6" id="KW-0663">Pyridoxal phosphate</keyword>
<dbReference type="NCBIfam" id="TIGR01140">
    <property type="entry name" value="L_thr_O3P_dcar"/>
    <property type="match status" value="1"/>
</dbReference>
<dbReference type="InterPro" id="IPR015421">
    <property type="entry name" value="PyrdxlP-dep_Trfase_major"/>
</dbReference>
<dbReference type="Proteomes" id="UP001333818">
    <property type="component" value="Unassembled WGS sequence"/>
</dbReference>
<protein>
    <recommendedName>
        <fullName evidence="4">threonine-phosphate decarboxylase</fullName>
        <ecNumber evidence="4">4.1.1.81</ecNumber>
    </recommendedName>
    <alternativeName>
        <fullName evidence="8">L-threonine-O-3-phosphate decarboxylase</fullName>
    </alternativeName>
</protein>
<gene>
    <name evidence="11" type="primary">cobD</name>
    <name evidence="11" type="ORF">V2H45_08145</name>
</gene>
<dbReference type="GO" id="GO:0009236">
    <property type="term" value="P:cobalamin biosynthetic process"/>
    <property type="evidence" value="ECO:0007669"/>
    <property type="project" value="UniProtKB-KW"/>
</dbReference>
<comment type="function">
    <text evidence="2">Decarboxylates L-threonine-O-3-phosphate to yield (R)-1-amino-2-propanol O-2-phosphate, the precursor for the linkage between the nucleotide loop and the corrin ring in cobalamin.</text>
</comment>
<reference evidence="11" key="1">
    <citation type="submission" date="2024-01" db="EMBL/GenBank/DDBJ databases">
        <title>Bank of Algae and Cyanobacteria of the Azores (BACA) strain genomes.</title>
        <authorList>
            <person name="Luz R."/>
            <person name="Cordeiro R."/>
            <person name="Fonseca A."/>
            <person name="Goncalves V."/>
        </authorList>
    </citation>
    <scope>NUCLEOTIDE SEQUENCE</scope>
    <source>
        <strain evidence="11">BACA0141</strain>
    </source>
</reference>
<dbReference type="EMBL" id="JAZBJZ010000024">
    <property type="protein sequence ID" value="MEE3716713.1"/>
    <property type="molecule type" value="Genomic_DNA"/>
</dbReference>
<comment type="catalytic activity">
    <reaction evidence="9">
        <text>O-phospho-L-threonine + H(+) = (R)-1-aminopropan-2-yl phosphate + CO2</text>
        <dbReference type="Rhea" id="RHEA:11492"/>
        <dbReference type="ChEBI" id="CHEBI:15378"/>
        <dbReference type="ChEBI" id="CHEBI:16526"/>
        <dbReference type="ChEBI" id="CHEBI:58563"/>
        <dbReference type="ChEBI" id="CHEBI:58675"/>
        <dbReference type="EC" id="4.1.1.81"/>
    </reaction>
</comment>
<dbReference type="GO" id="GO:0048472">
    <property type="term" value="F:threonine-phosphate decarboxylase activity"/>
    <property type="evidence" value="ECO:0007669"/>
    <property type="project" value="UniProtKB-EC"/>
</dbReference>
<evidence type="ECO:0000256" key="1">
    <source>
        <dbReference type="ARBA" id="ARBA00001933"/>
    </source>
</evidence>
<dbReference type="InterPro" id="IPR015424">
    <property type="entry name" value="PyrdxlP-dep_Trfase"/>
</dbReference>
<dbReference type="InterPro" id="IPR004839">
    <property type="entry name" value="Aminotransferase_I/II_large"/>
</dbReference>
<name>A0AAW9Q1M5_9CYAN</name>
<dbReference type="Gene3D" id="3.40.640.10">
    <property type="entry name" value="Type I PLP-dependent aspartate aminotransferase-like (Major domain)"/>
    <property type="match status" value="1"/>
</dbReference>
<dbReference type="SUPFAM" id="SSF53383">
    <property type="entry name" value="PLP-dependent transferases"/>
    <property type="match status" value="1"/>
</dbReference>
<proteinExistence type="predicted"/>
<dbReference type="Pfam" id="PF00155">
    <property type="entry name" value="Aminotran_1_2"/>
    <property type="match status" value="1"/>
</dbReference>
<comment type="cofactor">
    <cofactor evidence="1">
        <name>pyridoxal 5'-phosphate</name>
        <dbReference type="ChEBI" id="CHEBI:597326"/>
    </cofactor>
</comment>
<evidence type="ECO:0000256" key="3">
    <source>
        <dbReference type="ARBA" id="ARBA00004953"/>
    </source>
</evidence>
<dbReference type="GO" id="GO:0030170">
    <property type="term" value="F:pyridoxal phosphate binding"/>
    <property type="evidence" value="ECO:0007669"/>
    <property type="project" value="InterPro"/>
</dbReference>